<feature type="transmembrane region" description="Helical" evidence="7">
    <location>
        <begin position="511"/>
        <end position="534"/>
    </location>
</feature>
<dbReference type="GO" id="GO:0016020">
    <property type="term" value="C:membrane"/>
    <property type="evidence" value="ECO:0007669"/>
    <property type="project" value="UniProtKB-SubCell"/>
</dbReference>
<sequence>PRARKKQVKFKVKGTKSQPEPRTRAAAGGTSRGGQAVSSDATSDMTYWRYWRWHWHCLVILVVLFPVYQCQVADATNETNRTIEACNDILLLETPEDRCQHALNCDGEFIMTTLLPRFFCKGEETSLLDSFVVFPALVGVLTLLLFRLLGSTAEDYFSPALEMIATEFDIPPPLAGVTLLALGNGAPDVSAVVNAIRVNPEEGLPLSLGVQCQGELRRDVAVYGVAASLVFFVCSQGRVYFSGVLLMFAIYCIYVATVVTSEIRRHYKSTLLIADKSESETLSAASSFEESSLDTPTTSYANANGEKESGRRDPPGNKYSARVLRLMMKQQNRRRQRIVEKRKGLVVERCDLPPYAGSNSQSSIWTHFHTTIYKDILRNSDLPAFERFCLVLEVPFIVLRQLVIPITSAAEYKRPVLATSIAFSPLWLSFYASMKYEHHDPYAYCLEKTIACVPFVVWPFCLSIFLGGAILMKFPLKADELKLNYSIPIALYGFGVATSFIDVISDQLVNLLEFIGLTMQIPSSVMGMTVLAWGNSIGDWTTNGALSRRGLSGMSLSACFAGPSFNLLIGLGCGLLTQKEAFIV</sequence>
<evidence type="ECO:0000256" key="4">
    <source>
        <dbReference type="ARBA" id="ARBA00022989"/>
    </source>
</evidence>
<feature type="transmembrane region" description="Helical" evidence="7">
    <location>
        <begin position="127"/>
        <end position="149"/>
    </location>
</feature>
<dbReference type="Pfam" id="PF01699">
    <property type="entry name" value="Na_Ca_ex"/>
    <property type="match status" value="2"/>
</dbReference>
<keyword evidence="5 7" id="KW-0472">Membrane</keyword>
<comment type="subcellular location">
    <subcellularLocation>
        <location evidence="1">Membrane</location>
        <topology evidence="1">Multi-pass membrane protein</topology>
    </subcellularLocation>
</comment>
<evidence type="ECO:0000256" key="7">
    <source>
        <dbReference type="SAM" id="Phobius"/>
    </source>
</evidence>
<feature type="transmembrane region" description="Helical" evidence="7">
    <location>
        <begin position="554"/>
        <end position="576"/>
    </location>
</feature>
<dbReference type="eggNOG" id="KOG2399">
    <property type="taxonomic scope" value="Eukaryota"/>
</dbReference>
<dbReference type="GO" id="GO:0008324">
    <property type="term" value="F:monoatomic cation transmembrane transporter activity"/>
    <property type="evidence" value="ECO:0007669"/>
    <property type="project" value="TreeGrafter"/>
</dbReference>
<dbReference type="PANTHER" id="PTHR12266:SF0">
    <property type="entry name" value="MITOCHONDRIAL SODIUM_CALCIUM EXCHANGER PROTEIN"/>
    <property type="match status" value="1"/>
</dbReference>
<feature type="domain" description="Sodium/calcium exchanger membrane region" evidence="8">
    <location>
        <begin position="490"/>
        <end position="578"/>
    </location>
</feature>
<feature type="compositionally biased region" description="Basic and acidic residues" evidence="6">
    <location>
        <begin position="305"/>
        <end position="315"/>
    </location>
</feature>
<reference evidence="9 10" key="1">
    <citation type="journal article" date="2012" name="Genome Biol.">
        <title>Genome and low-iron response of an oceanic diatom adapted to chronic iron limitation.</title>
        <authorList>
            <person name="Lommer M."/>
            <person name="Specht M."/>
            <person name="Roy A.S."/>
            <person name="Kraemer L."/>
            <person name="Andreson R."/>
            <person name="Gutowska M.A."/>
            <person name="Wolf J."/>
            <person name="Bergner S.V."/>
            <person name="Schilhabel M.B."/>
            <person name="Klostermeier U.C."/>
            <person name="Beiko R.G."/>
            <person name="Rosenstiel P."/>
            <person name="Hippler M."/>
            <person name="Laroche J."/>
        </authorList>
    </citation>
    <scope>NUCLEOTIDE SEQUENCE [LARGE SCALE GENOMIC DNA]</scope>
    <source>
        <strain evidence="9 10">CCMP1005</strain>
    </source>
</reference>
<keyword evidence="2" id="KW-0813">Transport</keyword>
<evidence type="ECO:0000259" key="8">
    <source>
        <dbReference type="Pfam" id="PF01699"/>
    </source>
</evidence>
<dbReference type="Gene3D" id="1.20.1420.30">
    <property type="entry name" value="NCX, central ion-binding region"/>
    <property type="match status" value="2"/>
</dbReference>
<keyword evidence="10" id="KW-1185">Reference proteome</keyword>
<feature type="transmembrane region" description="Helical" evidence="7">
    <location>
        <begin position="455"/>
        <end position="474"/>
    </location>
</feature>
<evidence type="ECO:0000313" key="9">
    <source>
        <dbReference type="EMBL" id="EJK48228.1"/>
    </source>
</evidence>
<dbReference type="AlphaFoldDB" id="K0R4X3"/>
<keyword evidence="4 7" id="KW-1133">Transmembrane helix</keyword>
<comment type="caution">
    <text evidence="9">The sequence shown here is derived from an EMBL/GenBank/DDBJ whole genome shotgun (WGS) entry which is preliminary data.</text>
</comment>
<evidence type="ECO:0000256" key="5">
    <source>
        <dbReference type="ARBA" id="ARBA00023136"/>
    </source>
</evidence>
<evidence type="ECO:0000256" key="6">
    <source>
        <dbReference type="SAM" id="MobiDB-lite"/>
    </source>
</evidence>
<dbReference type="Proteomes" id="UP000266841">
    <property type="component" value="Unassembled WGS sequence"/>
</dbReference>
<feature type="region of interest" description="Disordered" evidence="6">
    <location>
        <begin position="1"/>
        <end position="38"/>
    </location>
</feature>
<dbReference type="InterPro" id="IPR044880">
    <property type="entry name" value="NCX_ion-bd_dom_sf"/>
</dbReference>
<organism evidence="9 10">
    <name type="scientific">Thalassiosira oceanica</name>
    <name type="common">Marine diatom</name>
    <dbReference type="NCBI Taxonomy" id="159749"/>
    <lineage>
        <taxon>Eukaryota</taxon>
        <taxon>Sar</taxon>
        <taxon>Stramenopiles</taxon>
        <taxon>Ochrophyta</taxon>
        <taxon>Bacillariophyta</taxon>
        <taxon>Coscinodiscophyceae</taxon>
        <taxon>Thalassiosirophycidae</taxon>
        <taxon>Thalassiosirales</taxon>
        <taxon>Thalassiosiraceae</taxon>
        <taxon>Thalassiosira</taxon>
    </lineage>
</organism>
<evidence type="ECO:0000313" key="10">
    <source>
        <dbReference type="Proteomes" id="UP000266841"/>
    </source>
</evidence>
<keyword evidence="3 7" id="KW-0812">Transmembrane</keyword>
<dbReference type="OrthoDB" id="407410at2759"/>
<dbReference type="EMBL" id="AGNL01046121">
    <property type="protein sequence ID" value="EJK48228.1"/>
    <property type="molecule type" value="Genomic_DNA"/>
</dbReference>
<protein>
    <recommendedName>
        <fullName evidence="8">Sodium/calcium exchanger membrane region domain-containing protein</fullName>
    </recommendedName>
</protein>
<dbReference type="PANTHER" id="PTHR12266">
    <property type="entry name" value="NA+/CA2+ K+ INDEPENDENT EXCHANGER"/>
    <property type="match status" value="1"/>
</dbReference>
<dbReference type="OMA" id="MRIMACD"/>
<feature type="non-terminal residue" evidence="9">
    <location>
        <position position="1"/>
    </location>
</feature>
<feature type="transmembrane region" description="Helical" evidence="7">
    <location>
        <begin position="416"/>
        <end position="434"/>
    </location>
</feature>
<feature type="region of interest" description="Disordered" evidence="6">
    <location>
        <begin position="285"/>
        <end position="317"/>
    </location>
</feature>
<evidence type="ECO:0000256" key="2">
    <source>
        <dbReference type="ARBA" id="ARBA00022448"/>
    </source>
</evidence>
<evidence type="ECO:0000256" key="1">
    <source>
        <dbReference type="ARBA" id="ARBA00004141"/>
    </source>
</evidence>
<proteinExistence type="predicted"/>
<feature type="transmembrane region" description="Helical" evidence="7">
    <location>
        <begin position="239"/>
        <end position="259"/>
    </location>
</feature>
<feature type="compositionally biased region" description="Low complexity" evidence="6">
    <location>
        <begin position="24"/>
        <end position="36"/>
    </location>
</feature>
<evidence type="ECO:0000256" key="3">
    <source>
        <dbReference type="ARBA" id="ARBA00022692"/>
    </source>
</evidence>
<feature type="transmembrane region" description="Helical" evidence="7">
    <location>
        <begin position="486"/>
        <end position="504"/>
    </location>
</feature>
<feature type="domain" description="Sodium/calcium exchanger membrane region" evidence="8">
    <location>
        <begin position="139"/>
        <end position="197"/>
    </location>
</feature>
<accession>K0R4X3</accession>
<gene>
    <name evidence="9" type="ORF">THAOC_32993</name>
</gene>
<name>K0R4X3_THAOC</name>
<dbReference type="InterPro" id="IPR051359">
    <property type="entry name" value="CaCA_antiporter"/>
</dbReference>
<dbReference type="InterPro" id="IPR004837">
    <property type="entry name" value="NaCa_Exmemb"/>
</dbReference>
<feature type="compositionally biased region" description="Basic residues" evidence="6">
    <location>
        <begin position="1"/>
        <end position="14"/>
    </location>
</feature>